<name>A0A447Y5L8_ECOLX</name>
<dbReference type="AlphaFoldDB" id="A0A447Y5L8"/>
<dbReference type="EMBL" id="LR134246">
    <property type="protein sequence ID" value="VED38577.1"/>
    <property type="molecule type" value="Genomic_DNA"/>
</dbReference>
<reference evidence="1 2" key="1">
    <citation type="submission" date="2018-12" db="EMBL/GenBank/DDBJ databases">
        <authorList>
            <consortium name="Pathogen Informatics"/>
        </authorList>
    </citation>
    <scope>NUCLEOTIDE SEQUENCE [LARGE SCALE GENOMIC DNA]</scope>
    <source>
        <strain evidence="1 2">NCTC9702</strain>
    </source>
</reference>
<evidence type="ECO:0000313" key="1">
    <source>
        <dbReference type="EMBL" id="VED38577.1"/>
    </source>
</evidence>
<sequence>MVDNVTVSRVCVQSSSFIPDLDGGKNKTELFVDDIVAYLKSPSVYSLEKAGSLSDFVNNSSEIEPWVFIGGGLIIIVSTSEQDPESMIVTVGDVEGKYATQIFVPPALTKSLKDIFIRSHTNAKYRSFTKEQIKANTKYEVINYNGKFFLMKNQRIKSCAGIFRCSIV</sequence>
<proteinExistence type="predicted"/>
<evidence type="ECO:0000313" key="2">
    <source>
        <dbReference type="Proteomes" id="UP000277930"/>
    </source>
</evidence>
<gene>
    <name evidence="1" type="ORF">NCTC9702_05979</name>
</gene>
<accession>A0A447Y5L8</accession>
<protein>
    <submittedName>
        <fullName evidence="1">ShET2 enterotoxin, N-region family</fullName>
    </submittedName>
</protein>
<dbReference type="Proteomes" id="UP000277930">
    <property type="component" value="Chromosome 1"/>
</dbReference>
<organism evidence="1 2">
    <name type="scientific">Escherichia coli</name>
    <dbReference type="NCBI Taxonomy" id="562"/>
    <lineage>
        <taxon>Bacteria</taxon>
        <taxon>Pseudomonadati</taxon>
        <taxon>Pseudomonadota</taxon>
        <taxon>Gammaproteobacteria</taxon>
        <taxon>Enterobacterales</taxon>
        <taxon>Enterobacteriaceae</taxon>
        <taxon>Escherichia</taxon>
    </lineage>
</organism>